<dbReference type="EMBL" id="KI912109">
    <property type="protein sequence ID" value="ETS87116.1"/>
    <property type="molecule type" value="Genomic_DNA"/>
</dbReference>
<dbReference type="Pfam" id="PF20684">
    <property type="entry name" value="Fung_rhodopsin"/>
    <property type="match status" value="1"/>
</dbReference>
<feature type="transmembrane region" description="Helical" evidence="6">
    <location>
        <begin position="76"/>
        <end position="99"/>
    </location>
</feature>
<evidence type="ECO:0000256" key="5">
    <source>
        <dbReference type="ARBA" id="ARBA00038359"/>
    </source>
</evidence>
<keyword evidence="3 6" id="KW-1133">Transmembrane helix</keyword>
<dbReference type="KEGG" id="pfy:PFICI_00944"/>
<keyword evidence="4 6" id="KW-0472">Membrane</keyword>
<dbReference type="InterPro" id="IPR052337">
    <property type="entry name" value="SAT4-like"/>
</dbReference>
<dbReference type="OrthoDB" id="4758755at2759"/>
<organism evidence="8 9">
    <name type="scientific">Pestalotiopsis fici (strain W106-1 / CGMCC3.15140)</name>
    <dbReference type="NCBI Taxonomy" id="1229662"/>
    <lineage>
        <taxon>Eukaryota</taxon>
        <taxon>Fungi</taxon>
        <taxon>Dikarya</taxon>
        <taxon>Ascomycota</taxon>
        <taxon>Pezizomycotina</taxon>
        <taxon>Sordariomycetes</taxon>
        <taxon>Xylariomycetidae</taxon>
        <taxon>Amphisphaeriales</taxon>
        <taxon>Sporocadaceae</taxon>
        <taxon>Pestalotiopsis</taxon>
    </lineage>
</organism>
<evidence type="ECO:0000256" key="6">
    <source>
        <dbReference type="SAM" id="Phobius"/>
    </source>
</evidence>
<evidence type="ECO:0000256" key="2">
    <source>
        <dbReference type="ARBA" id="ARBA00022692"/>
    </source>
</evidence>
<evidence type="ECO:0000313" key="9">
    <source>
        <dbReference type="Proteomes" id="UP000030651"/>
    </source>
</evidence>
<dbReference type="AlphaFoldDB" id="W3XPD0"/>
<dbReference type="Proteomes" id="UP000030651">
    <property type="component" value="Unassembled WGS sequence"/>
</dbReference>
<sequence>MIFCVISWAFVVADPFIICPYFSVDAVQCFTSTVDGRKTLGLTALVTVLDILSDIMVVSIPIIILRGSFLSRSTKFGLAVFLCLSIFMAICAIIRIAGFHYKGLEDDTWEFFWQQVEGAVAVMMASITAFRTLFVKQTHNDEVADHSPLGNIFHRLYMRFQSLARAQPEEKPSLNQTRPTIKFPKLPSPIFTGIRSFIRRNNRTDLGVTTLATLDSVNDGSETDYHAALKKKMPRALAATALHVVNMEVRPRPSY</sequence>
<feature type="transmembrane region" description="Helical" evidence="6">
    <location>
        <begin position="111"/>
        <end position="130"/>
    </location>
</feature>
<gene>
    <name evidence="8" type="ORF">PFICI_00944</name>
</gene>
<dbReference type="InterPro" id="IPR049326">
    <property type="entry name" value="Rhodopsin_dom_fungi"/>
</dbReference>
<accession>W3XPD0</accession>
<feature type="transmembrane region" description="Helical" evidence="6">
    <location>
        <begin position="39"/>
        <end position="64"/>
    </location>
</feature>
<dbReference type="GeneID" id="19265957"/>
<dbReference type="eggNOG" id="ENOG502SV7T">
    <property type="taxonomic scope" value="Eukaryota"/>
</dbReference>
<dbReference type="InParanoid" id="W3XPD0"/>
<evidence type="ECO:0000259" key="7">
    <source>
        <dbReference type="Pfam" id="PF20684"/>
    </source>
</evidence>
<comment type="similarity">
    <text evidence="5">Belongs to the SAT4 family.</text>
</comment>
<dbReference type="RefSeq" id="XP_007827716.1">
    <property type="nucleotide sequence ID" value="XM_007829525.1"/>
</dbReference>
<evidence type="ECO:0000256" key="4">
    <source>
        <dbReference type="ARBA" id="ARBA00023136"/>
    </source>
</evidence>
<dbReference type="PANTHER" id="PTHR33048">
    <property type="entry name" value="PTH11-LIKE INTEGRAL MEMBRANE PROTEIN (AFU_ORTHOLOGUE AFUA_5G11245)"/>
    <property type="match status" value="1"/>
</dbReference>
<dbReference type="GO" id="GO:0016020">
    <property type="term" value="C:membrane"/>
    <property type="evidence" value="ECO:0007669"/>
    <property type="project" value="UniProtKB-SubCell"/>
</dbReference>
<keyword evidence="9" id="KW-1185">Reference proteome</keyword>
<protein>
    <recommendedName>
        <fullName evidence="7">Rhodopsin domain-containing protein</fullName>
    </recommendedName>
</protein>
<name>W3XPD0_PESFW</name>
<reference evidence="9" key="1">
    <citation type="journal article" date="2015" name="BMC Genomics">
        <title>Genomic and transcriptomic analysis of the endophytic fungus Pestalotiopsis fici reveals its lifestyle and high potential for synthesis of natural products.</title>
        <authorList>
            <person name="Wang X."/>
            <person name="Zhang X."/>
            <person name="Liu L."/>
            <person name="Xiang M."/>
            <person name="Wang W."/>
            <person name="Sun X."/>
            <person name="Che Y."/>
            <person name="Guo L."/>
            <person name="Liu G."/>
            <person name="Guo L."/>
            <person name="Wang C."/>
            <person name="Yin W.B."/>
            <person name="Stadler M."/>
            <person name="Zhang X."/>
            <person name="Liu X."/>
        </authorList>
    </citation>
    <scope>NUCLEOTIDE SEQUENCE [LARGE SCALE GENOMIC DNA]</scope>
    <source>
        <strain evidence="9">W106-1 / CGMCC3.15140</strain>
    </source>
</reference>
<dbReference type="PANTHER" id="PTHR33048:SF92">
    <property type="entry name" value="INTEGRAL MEMBRANE PROTEIN"/>
    <property type="match status" value="1"/>
</dbReference>
<evidence type="ECO:0000256" key="3">
    <source>
        <dbReference type="ARBA" id="ARBA00022989"/>
    </source>
</evidence>
<feature type="domain" description="Rhodopsin" evidence="7">
    <location>
        <begin position="45"/>
        <end position="135"/>
    </location>
</feature>
<proteinExistence type="inferred from homology"/>
<evidence type="ECO:0000313" key="8">
    <source>
        <dbReference type="EMBL" id="ETS87116.1"/>
    </source>
</evidence>
<evidence type="ECO:0000256" key="1">
    <source>
        <dbReference type="ARBA" id="ARBA00004141"/>
    </source>
</evidence>
<comment type="subcellular location">
    <subcellularLocation>
        <location evidence="1">Membrane</location>
        <topology evidence="1">Multi-pass membrane protein</topology>
    </subcellularLocation>
</comment>
<dbReference type="HOGENOM" id="CLU_1090331_0_0_1"/>
<keyword evidence="2 6" id="KW-0812">Transmembrane</keyword>